<dbReference type="GO" id="GO:0042910">
    <property type="term" value="F:xenobiotic transmembrane transporter activity"/>
    <property type="evidence" value="ECO:0007669"/>
    <property type="project" value="InterPro"/>
</dbReference>
<dbReference type="EMBL" id="JACMSC010000008">
    <property type="protein sequence ID" value="KAG6512520.1"/>
    <property type="molecule type" value="Genomic_DNA"/>
</dbReference>
<dbReference type="NCBIfam" id="TIGR00797">
    <property type="entry name" value="matE"/>
    <property type="match status" value="1"/>
</dbReference>
<feature type="transmembrane region" description="Helical" evidence="6">
    <location>
        <begin position="396"/>
        <end position="419"/>
    </location>
</feature>
<feature type="transmembrane region" description="Helical" evidence="6">
    <location>
        <begin position="356"/>
        <end position="376"/>
    </location>
</feature>
<evidence type="ECO:0000313" key="8">
    <source>
        <dbReference type="EMBL" id="KAG6512520.1"/>
    </source>
</evidence>
<proteinExistence type="inferred from homology"/>
<sequence>MAIASAHAPVRIFSRLSYSPSPPTRTPNTEHLLFRRTTHLRTQNRRSPRQKAKHRPSDTFQPLLSSVSRLLDRIRGDDINLEILGIAVPAMLALAADPIALLVDTAFVGHLGSAELAAIGVSVSVFNLVSKLFNIPLLNVTTSFVAAQQALEPRPGDKDFAGGIESLQLEPNGEVDGESRKSLPSVSTSLALAAAVGILESIGLIFGLRTLMDFMGIAVDSPMRLPAEQFLTLRAFGAPAIVLTLAAQGTFRGFKDTKTPLYAVCKYYLLFTSYFVDAIFITEQHLQSSCISGAGNLLNAILDPILIFLLGLGIGGAAIATVTSEYVYLIAGILLWKLNEKVILSANINGEGMSQYLKSVGLLVGRTIAVLITMTISTSLAAQEGPVPMAGHQICLQVWLAVSLLNDALALAGQALLASEYTVKNYKQARIIVYRVLQIGTTTGIALSVLLFFGFEPFSTLFTTDFAVLQIARSGVLFVTISQPINALAFVIDGLYYGVSDFSYAAYSMVFIGLISSAFLLVVSPVFGLAGVWAGLVLFMSLRAIAGIWRLQTRGGPWKILWSDTEIGSIKES</sequence>
<feature type="transmembrane region" description="Helical" evidence="6">
    <location>
        <begin position="79"/>
        <end position="101"/>
    </location>
</feature>
<dbReference type="InterPro" id="IPR002528">
    <property type="entry name" value="MATE_fam"/>
</dbReference>
<feature type="region of interest" description="Disordered" evidence="7">
    <location>
        <begin position="38"/>
        <end position="58"/>
    </location>
</feature>
<feature type="transmembrane region" description="Helical" evidence="6">
    <location>
        <begin position="504"/>
        <end position="524"/>
    </location>
</feature>
<dbReference type="PANTHER" id="PTHR42893">
    <property type="entry name" value="PROTEIN DETOXIFICATION 44, CHLOROPLASTIC-RELATED"/>
    <property type="match status" value="1"/>
</dbReference>
<feature type="transmembrane region" description="Helical" evidence="6">
    <location>
        <begin position="107"/>
        <end position="129"/>
    </location>
</feature>
<feature type="transmembrane region" description="Helical" evidence="6">
    <location>
        <begin position="261"/>
        <end position="281"/>
    </location>
</feature>
<dbReference type="Pfam" id="PF01554">
    <property type="entry name" value="MatE"/>
    <property type="match status" value="1"/>
</dbReference>
<feature type="transmembrane region" description="Helical" evidence="6">
    <location>
        <begin position="231"/>
        <end position="249"/>
    </location>
</feature>
<protein>
    <recommendedName>
        <fullName evidence="6">Protein DETOXIFICATION</fullName>
    </recommendedName>
    <alternativeName>
        <fullName evidence="6">Multidrug and toxic compound extrusion protein</fullName>
    </alternativeName>
</protein>
<dbReference type="Proteomes" id="UP000734854">
    <property type="component" value="Unassembled WGS sequence"/>
</dbReference>
<organism evidence="8 9">
    <name type="scientific">Zingiber officinale</name>
    <name type="common">Ginger</name>
    <name type="synonym">Amomum zingiber</name>
    <dbReference type="NCBI Taxonomy" id="94328"/>
    <lineage>
        <taxon>Eukaryota</taxon>
        <taxon>Viridiplantae</taxon>
        <taxon>Streptophyta</taxon>
        <taxon>Embryophyta</taxon>
        <taxon>Tracheophyta</taxon>
        <taxon>Spermatophyta</taxon>
        <taxon>Magnoliopsida</taxon>
        <taxon>Liliopsida</taxon>
        <taxon>Zingiberales</taxon>
        <taxon>Zingiberaceae</taxon>
        <taxon>Zingiber</taxon>
    </lineage>
</organism>
<feature type="transmembrane region" description="Helical" evidence="6">
    <location>
        <begin position="305"/>
        <end position="336"/>
    </location>
</feature>
<dbReference type="InterPro" id="IPR044644">
    <property type="entry name" value="DinF-like"/>
</dbReference>
<feature type="transmembrane region" description="Helical" evidence="6">
    <location>
        <begin position="475"/>
        <end position="497"/>
    </location>
</feature>
<dbReference type="CDD" id="cd13136">
    <property type="entry name" value="MATE_DinF_like"/>
    <property type="match status" value="1"/>
</dbReference>
<dbReference type="GO" id="GO:0016020">
    <property type="term" value="C:membrane"/>
    <property type="evidence" value="ECO:0007669"/>
    <property type="project" value="UniProtKB-SubCell"/>
</dbReference>
<keyword evidence="4 6" id="KW-1133">Transmembrane helix</keyword>
<keyword evidence="9" id="KW-1185">Reference proteome</keyword>
<feature type="transmembrane region" description="Helical" evidence="6">
    <location>
        <begin position="190"/>
        <end position="211"/>
    </location>
</feature>
<keyword evidence="3 6" id="KW-0812">Transmembrane</keyword>
<feature type="transmembrane region" description="Helical" evidence="6">
    <location>
        <begin position="530"/>
        <end position="549"/>
    </location>
</feature>
<comment type="subcellular location">
    <subcellularLocation>
        <location evidence="1">Membrane</location>
        <topology evidence="1">Multi-pass membrane protein</topology>
    </subcellularLocation>
</comment>
<dbReference type="AlphaFoldDB" id="A0A8J5H9J3"/>
<keyword evidence="5 6" id="KW-0472">Membrane</keyword>
<evidence type="ECO:0000256" key="5">
    <source>
        <dbReference type="ARBA" id="ARBA00023136"/>
    </source>
</evidence>
<evidence type="ECO:0000256" key="2">
    <source>
        <dbReference type="ARBA" id="ARBA00010199"/>
    </source>
</evidence>
<dbReference type="PANTHER" id="PTHR42893:SF46">
    <property type="entry name" value="PROTEIN DETOXIFICATION 44, CHLOROPLASTIC"/>
    <property type="match status" value="1"/>
</dbReference>
<gene>
    <name evidence="8" type="ORF">ZIOFF_030641</name>
</gene>
<evidence type="ECO:0000256" key="3">
    <source>
        <dbReference type="ARBA" id="ARBA00022692"/>
    </source>
</evidence>
<evidence type="ECO:0000256" key="7">
    <source>
        <dbReference type="SAM" id="MobiDB-lite"/>
    </source>
</evidence>
<evidence type="ECO:0000256" key="1">
    <source>
        <dbReference type="ARBA" id="ARBA00004141"/>
    </source>
</evidence>
<evidence type="ECO:0000256" key="4">
    <source>
        <dbReference type="ARBA" id="ARBA00022989"/>
    </source>
</evidence>
<feature type="compositionally biased region" description="Basic residues" evidence="7">
    <location>
        <begin position="38"/>
        <end position="54"/>
    </location>
</feature>
<reference evidence="8 9" key="1">
    <citation type="submission" date="2020-08" db="EMBL/GenBank/DDBJ databases">
        <title>Plant Genome Project.</title>
        <authorList>
            <person name="Zhang R.-G."/>
        </authorList>
    </citation>
    <scope>NUCLEOTIDE SEQUENCE [LARGE SCALE GENOMIC DNA]</scope>
    <source>
        <tissue evidence="8">Rhizome</tissue>
    </source>
</reference>
<name>A0A8J5H9J3_ZINOF</name>
<dbReference type="GO" id="GO:0015297">
    <property type="term" value="F:antiporter activity"/>
    <property type="evidence" value="ECO:0007669"/>
    <property type="project" value="InterPro"/>
</dbReference>
<comment type="similarity">
    <text evidence="2 6">Belongs to the multi antimicrobial extrusion (MATE) (TC 2.A.66.1) family.</text>
</comment>
<evidence type="ECO:0000313" key="9">
    <source>
        <dbReference type="Proteomes" id="UP000734854"/>
    </source>
</evidence>
<evidence type="ECO:0000256" key="6">
    <source>
        <dbReference type="RuleBase" id="RU004914"/>
    </source>
</evidence>
<accession>A0A8J5H9J3</accession>
<feature type="transmembrane region" description="Helical" evidence="6">
    <location>
        <begin position="431"/>
        <end position="455"/>
    </location>
</feature>
<comment type="caution">
    <text evidence="8">The sequence shown here is derived from an EMBL/GenBank/DDBJ whole genome shotgun (WGS) entry which is preliminary data.</text>
</comment>